<proteinExistence type="predicted"/>
<dbReference type="SUPFAM" id="SSF51604">
    <property type="entry name" value="Enolase C-terminal domain-like"/>
    <property type="match status" value="1"/>
</dbReference>
<reference evidence="5" key="3">
    <citation type="submission" date="2023-06" db="EMBL/GenBank/DDBJ databases">
        <title>Pangenomics reveal diversification of enzyme families and niche specialization in globally abundant SAR202 bacteria.</title>
        <authorList>
            <person name="Saw J.H.W."/>
        </authorList>
    </citation>
    <scope>NUCLEOTIDE SEQUENCE [LARGE SCALE GENOMIC DNA]</scope>
    <source>
        <strain evidence="5">JH1073</strain>
    </source>
</reference>
<dbReference type="InterPro" id="IPR029065">
    <property type="entry name" value="Enolase_C-like"/>
</dbReference>
<dbReference type="Pfam" id="PF02746">
    <property type="entry name" value="MR_MLE_N"/>
    <property type="match status" value="1"/>
</dbReference>
<dbReference type="Pfam" id="PF13378">
    <property type="entry name" value="MR_MLE_C"/>
    <property type="match status" value="1"/>
</dbReference>
<dbReference type="Proteomes" id="UP001219901">
    <property type="component" value="Chromosome"/>
</dbReference>
<dbReference type="RefSeq" id="WP_342822759.1">
    <property type="nucleotide sequence ID" value="NZ_CP046146.1"/>
</dbReference>
<dbReference type="InterPro" id="IPR036849">
    <property type="entry name" value="Enolase-like_C_sf"/>
</dbReference>
<dbReference type="Gene3D" id="3.20.20.120">
    <property type="entry name" value="Enolase-like C-terminal domain"/>
    <property type="match status" value="1"/>
</dbReference>
<dbReference type="SFLD" id="SFLDG00179">
    <property type="entry name" value="mandelate_racemase"/>
    <property type="match status" value="1"/>
</dbReference>
<dbReference type="AlphaFoldDB" id="A0AAJ5ZD89"/>
<feature type="domain" description="Mandelate racemase/muconate lactonizing enzyme C-terminal" evidence="2">
    <location>
        <begin position="143"/>
        <end position="260"/>
    </location>
</feature>
<evidence type="ECO:0000313" key="6">
    <source>
        <dbReference type="Proteomes" id="UP001321249"/>
    </source>
</evidence>
<evidence type="ECO:0000313" key="4">
    <source>
        <dbReference type="EMBL" id="WFG39252.1"/>
    </source>
</evidence>
<dbReference type="GO" id="GO:0016829">
    <property type="term" value="F:lyase activity"/>
    <property type="evidence" value="ECO:0007669"/>
    <property type="project" value="UniProtKB-KW"/>
</dbReference>
<dbReference type="InterPro" id="IPR029017">
    <property type="entry name" value="Enolase-like_N"/>
</dbReference>
<dbReference type="InterPro" id="IPR018110">
    <property type="entry name" value="Mandel_Rmase/mucon_lact_enz_CS"/>
</dbReference>
<keyword evidence="1" id="KW-0456">Lyase</keyword>
<dbReference type="SMART" id="SM00922">
    <property type="entry name" value="MR_MLE"/>
    <property type="match status" value="1"/>
</dbReference>
<keyword evidence="5" id="KW-1185">Reference proteome</keyword>
<dbReference type="PROSITE" id="PS00908">
    <property type="entry name" value="MR_MLE_1"/>
    <property type="match status" value="1"/>
</dbReference>
<reference evidence="5 6" key="1">
    <citation type="submission" date="2019-11" db="EMBL/GenBank/DDBJ databases">
        <authorList>
            <person name="Cho J.-C."/>
        </authorList>
    </citation>
    <scope>NUCLEOTIDE SEQUENCE [LARGE SCALE GENOMIC DNA]</scope>
    <source>
        <strain evidence="4 5">JH1073</strain>
        <strain evidence="3 6">JH702</strain>
    </source>
</reference>
<dbReference type="Gene3D" id="3.30.390.10">
    <property type="entry name" value="Enolase-like, N-terminal domain"/>
    <property type="match status" value="1"/>
</dbReference>
<dbReference type="InterPro" id="IPR013342">
    <property type="entry name" value="Mandelate_racemase_C"/>
</dbReference>
<sequence>MKITGVKTFIVDGVFRPWTFVKIETDSGIVGWGDCTEWQAAYSVAATVNQLADNMIGKDPMASEAAWWDNASFMVRQRGGIAYKAMSGIDSALWDIRGKALDAPVWQLLGGKMRDELELYWSHCGSDRGRYHEELQVPKLSTLDDIRELSQEVLDQGFKGIKTNILAVDDLPALPKKKNGVGNSGQISYQQIQNAVSVIGTFREALGPEIGIAIDTALSFRLGGAIKLARALEPFDMMWLETETWDPGSLKTVREATTTTICHGESLMGPEEYRPFFESHAQDVIMPDFAWNGVTMGKKICDLAHLYDTAIAPHNCHSPMNTLVSANICAVIPNFMNLEFINDDAPWRDDIMTHPFEINNGHLKVHNRPGLGSDLIESELEKHPWTGGNNW</sequence>
<evidence type="ECO:0000313" key="5">
    <source>
        <dbReference type="Proteomes" id="UP001219901"/>
    </source>
</evidence>
<dbReference type="GO" id="GO:0009063">
    <property type="term" value="P:amino acid catabolic process"/>
    <property type="evidence" value="ECO:0007669"/>
    <property type="project" value="InterPro"/>
</dbReference>
<evidence type="ECO:0000256" key="1">
    <source>
        <dbReference type="ARBA" id="ARBA00023239"/>
    </source>
</evidence>
<accession>A0AAJ5ZD89</accession>
<name>A0AAJ5ZD89_9CHLR</name>
<dbReference type="InterPro" id="IPR013341">
    <property type="entry name" value="Mandelate_racemase_N_dom"/>
</dbReference>
<evidence type="ECO:0000259" key="2">
    <source>
        <dbReference type="SMART" id="SM00922"/>
    </source>
</evidence>
<organism evidence="4 5">
    <name type="scientific">Candidatus Lucifugimonas marina</name>
    <dbReference type="NCBI Taxonomy" id="3038979"/>
    <lineage>
        <taxon>Bacteria</taxon>
        <taxon>Bacillati</taxon>
        <taxon>Chloroflexota</taxon>
        <taxon>Dehalococcoidia</taxon>
        <taxon>SAR202 cluster</taxon>
        <taxon>Candidatus Lucifugimonadales</taxon>
        <taxon>Candidatus Lucifugimonadaceae</taxon>
        <taxon>Candidatus Lucifugimonas</taxon>
    </lineage>
</organism>
<dbReference type="PANTHER" id="PTHR48080:SF2">
    <property type="entry name" value="D-GALACTONATE DEHYDRATASE"/>
    <property type="match status" value="1"/>
</dbReference>
<reference evidence="4" key="2">
    <citation type="journal article" date="2023" name="Nat. Commun.">
        <title>Cultivation of marine bacteria of the SAR202 clade.</title>
        <authorList>
            <person name="Lim Y."/>
            <person name="Seo J.H."/>
            <person name="Giovannoni S.J."/>
            <person name="Kang I."/>
            <person name="Cho J.C."/>
        </authorList>
    </citation>
    <scope>NUCLEOTIDE SEQUENCE</scope>
    <source>
        <strain evidence="4">JH1073</strain>
    </source>
</reference>
<dbReference type="SFLD" id="SFLDS00001">
    <property type="entry name" value="Enolase"/>
    <property type="match status" value="1"/>
</dbReference>
<dbReference type="EMBL" id="CP046147">
    <property type="protein sequence ID" value="WFG39252.1"/>
    <property type="molecule type" value="Genomic_DNA"/>
</dbReference>
<evidence type="ECO:0000313" key="3">
    <source>
        <dbReference type="EMBL" id="MDG0866019.1"/>
    </source>
</evidence>
<dbReference type="SUPFAM" id="SSF54826">
    <property type="entry name" value="Enolase N-terminal domain-like"/>
    <property type="match status" value="1"/>
</dbReference>
<dbReference type="Proteomes" id="UP001321249">
    <property type="component" value="Unassembled WGS sequence"/>
</dbReference>
<dbReference type="EMBL" id="WMBE01000001">
    <property type="protein sequence ID" value="MDG0866019.1"/>
    <property type="molecule type" value="Genomic_DNA"/>
</dbReference>
<dbReference type="InterPro" id="IPR034593">
    <property type="entry name" value="DgoD-like"/>
</dbReference>
<dbReference type="CDD" id="cd03316">
    <property type="entry name" value="MR_like"/>
    <property type="match status" value="1"/>
</dbReference>
<protein>
    <submittedName>
        <fullName evidence="4">Mandelate racemase/muconate lactonizing enzyme family protein</fullName>
    </submittedName>
</protein>
<gene>
    <name evidence="3" type="ORF">GKO46_02910</name>
    <name evidence="4" type="ORF">GKO48_06350</name>
</gene>
<dbReference type="PANTHER" id="PTHR48080">
    <property type="entry name" value="D-GALACTONATE DEHYDRATASE-RELATED"/>
    <property type="match status" value="1"/>
</dbReference>